<evidence type="ECO:0000313" key="6">
    <source>
        <dbReference type="Proteomes" id="UP001153365"/>
    </source>
</evidence>
<evidence type="ECO:0000256" key="1">
    <source>
        <dbReference type="ARBA" id="ARBA00022832"/>
    </source>
</evidence>
<dbReference type="SUPFAM" id="SSF53901">
    <property type="entry name" value="Thiolase-like"/>
    <property type="match status" value="1"/>
</dbReference>
<dbReference type="GO" id="GO:0010124">
    <property type="term" value="P:phenylacetate catabolic process"/>
    <property type="evidence" value="ECO:0007669"/>
    <property type="project" value="TreeGrafter"/>
</dbReference>
<dbReference type="GO" id="GO:0006635">
    <property type="term" value="P:fatty acid beta-oxidation"/>
    <property type="evidence" value="ECO:0007669"/>
    <property type="project" value="TreeGrafter"/>
</dbReference>
<dbReference type="Proteomes" id="UP001153365">
    <property type="component" value="Unassembled WGS sequence"/>
</dbReference>
<dbReference type="GO" id="GO:0003988">
    <property type="term" value="F:acetyl-CoA C-acyltransferase activity"/>
    <property type="evidence" value="ECO:0007669"/>
    <property type="project" value="TreeGrafter"/>
</dbReference>
<feature type="non-terminal residue" evidence="5">
    <location>
        <position position="1"/>
    </location>
</feature>
<keyword evidence="2" id="KW-0443">Lipid metabolism</keyword>
<feature type="transmembrane region" description="Helical" evidence="3">
    <location>
        <begin position="44"/>
        <end position="64"/>
    </location>
</feature>
<proteinExistence type="predicted"/>
<keyword evidence="6" id="KW-1185">Reference proteome</keyword>
<dbReference type="PANTHER" id="PTHR43853">
    <property type="entry name" value="3-KETOACYL-COA THIOLASE, PEROXISOMAL"/>
    <property type="match status" value="1"/>
</dbReference>
<dbReference type="Gene3D" id="3.40.47.10">
    <property type="match status" value="1"/>
</dbReference>
<dbReference type="PANTHER" id="PTHR43853:SF8">
    <property type="entry name" value="3-KETOACYL-COA THIOLASE, PEROXISOMAL"/>
    <property type="match status" value="1"/>
</dbReference>
<organism evidence="5 6">
    <name type="scientific">Phakopsora pachyrhizi</name>
    <name type="common">Asian soybean rust disease fungus</name>
    <dbReference type="NCBI Taxonomy" id="170000"/>
    <lineage>
        <taxon>Eukaryota</taxon>
        <taxon>Fungi</taxon>
        <taxon>Dikarya</taxon>
        <taxon>Basidiomycota</taxon>
        <taxon>Pucciniomycotina</taxon>
        <taxon>Pucciniomycetes</taxon>
        <taxon>Pucciniales</taxon>
        <taxon>Phakopsoraceae</taxon>
        <taxon>Phakopsora</taxon>
    </lineage>
</organism>
<sequence length="68" mass="7038">IKELGILFEKVNPVGRAIAFGHPLAAIGACQVATALSEAKQMRASLFVTSMCVGTGMGMAALFVNEQA</sequence>
<evidence type="ECO:0000313" key="5">
    <source>
        <dbReference type="EMBL" id="CAH7677116.1"/>
    </source>
</evidence>
<evidence type="ECO:0000256" key="3">
    <source>
        <dbReference type="SAM" id="Phobius"/>
    </source>
</evidence>
<name>A0AAV0B2L5_PHAPC</name>
<dbReference type="GO" id="GO:0005777">
    <property type="term" value="C:peroxisome"/>
    <property type="evidence" value="ECO:0007669"/>
    <property type="project" value="TreeGrafter"/>
</dbReference>
<reference evidence="5" key="1">
    <citation type="submission" date="2022-06" db="EMBL/GenBank/DDBJ databases">
        <authorList>
            <consortium name="SYNGENTA / RWTH Aachen University"/>
        </authorList>
    </citation>
    <scope>NUCLEOTIDE SEQUENCE</scope>
</reference>
<protein>
    <recommendedName>
        <fullName evidence="4">Thiolase C-terminal domain-containing protein</fullName>
    </recommendedName>
</protein>
<dbReference type="InterPro" id="IPR050215">
    <property type="entry name" value="Thiolase-like_sf_Thiolase"/>
</dbReference>
<comment type="caution">
    <text evidence="5">The sequence shown here is derived from an EMBL/GenBank/DDBJ whole genome shotgun (WGS) entry which is preliminary data.</text>
</comment>
<gene>
    <name evidence="5" type="ORF">PPACK8108_LOCUS12251</name>
</gene>
<dbReference type="InterPro" id="IPR020617">
    <property type="entry name" value="Thiolase_C"/>
</dbReference>
<keyword evidence="3" id="KW-1133">Transmembrane helix</keyword>
<dbReference type="EMBL" id="CALTRL010002918">
    <property type="protein sequence ID" value="CAH7677116.1"/>
    <property type="molecule type" value="Genomic_DNA"/>
</dbReference>
<dbReference type="AlphaFoldDB" id="A0AAV0B2L5"/>
<dbReference type="InterPro" id="IPR016039">
    <property type="entry name" value="Thiolase-like"/>
</dbReference>
<evidence type="ECO:0000256" key="2">
    <source>
        <dbReference type="ARBA" id="ARBA00023098"/>
    </source>
</evidence>
<feature type="domain" description="Thiolase C-terminal" evidence="4">
    <location>
        <begin position="2"/>
        <end position="63"/>
    </location>
</feature>
<keyword evidence="3" id="KW-0472">Membrane</keyword>
<keyword evidence="3" id="KW-0812">Transmembrane</keyword>
<accession>A0AAV0B2L5</accession>
<evidence type="ECO:0000259" key="4">
    <source>
        <dbReference type="Pfam" id="PF02803"/>
    </source>
</evidence>
<dbReference type="Pfam" id="PF02803">
    <property type="entry name" value="Thiolase_C"/>
    <property type="match status" value="1"/>
</dbReference>
<keyword evidence="1" id="KW-0276">Fatty acid metabolism</keyword>